<feature type="compositionally biased region" description="Polar residues" evidence="1">
    <location>
        <begin position="150"/>
        <end position="159"/>
    </location>
</feature>
<dbReference type="Proteomes" id="UP000095300">
    <property type="component" value="Unassembled WGS sequence"/>
</dbReference>
<name>A0A1I8Q113_STOCA</name>
<feature type="region of interest" description="Disordered" evidence="1">
    <location>
        <begin position="209"/>
        <end position="246"/>
    </location>
</feature>
<feature type="compositionally biased region" description="Low complexity" evidence="1">
    <location>
        <begin position="303"/>
        <end position="320"/>
    </location>
</feature>
<evidence type="ECO:0000313" key="4">
    <source>
        <dbReference type="Proteomes" id="UP000095300"/>
    </source>
</evidence>
<feature type="region of interest" description="Disordered" evidence="1">
    <location>
        <begin position="301"/>
        <end position="320"/>
    </location>
</feature>
<feature type="transmembrane region" description="Helical" evidence="2">
    <location>
        <begin position="12"/>
        <end position="32"/>
    </location>
</feature>
<dbReference type="AlphaFoldDB" id="A0A1I8Q113"/>
<dbReference type="STRING" id="35570.A0A1I8Q113"/>
<feature type="region of interest" description="Disordered" evidence="1">
    <location>
        <begin position="127"/>
        <end position="159"/>
    </location>
</feature>
<reference evidence="3" key="2">
    <citation type="submission" date="2020-05" db="UniProtKB">
        <authorList>
            <consortium name="EnsemblMetazoa"/>
        </authorList>
    </citation>
    <scope>IDENTIFICATION</scope>
    <source>
        <strain evidence="3">USDA</strain>
    </source>
</reference>
<dbReference type="VEuPathDB" id="VectorBase:SCAU012879"/>
<dbReference type="EnsemblMetazoa" id="SCAU012879-RA">
    <property type="protein sequence ID" value="SCAU012879-PA"/>
    <property type="gene ID" value="SCAU012879"/>
</dbReference>
<organism evidence="3 4">
    <name type="scientific">Stomoxys calcitrans</name>
    <name type="common">Stable fly</name>
    <name type="synonym">Conops calcitrans</name>
    <dbReference type="NCBI Taxonomy" id="35570"/>
    <lineage>
        <taxon>Eukaryota</taxon>
        <taxon>Metazoa</taxon>
        <taxon>Ecdysozoa</taxon>
        <taxon>Arthropoda</taxon>
        <taxon>Hexapoda</taxon>
        <taxon>Insecta</taxon>
        <taxon>Pterygota</taxon>
        <taxon>Neoptera</taxon>
        <taxon>Endopterygota</taxon>
        <taxon>Diptera</taxon>
        <taxon>Brachycera</taxon>
        <taxon>Muscomorpha</taxon>
        <taxon>Muscoidea</taxon>
        <taxon>Muscidae</taxon>
        <taxon>Stomoxys</taxon>
    </lineage>
</organism>
<feature type="compositionally biased region" description="Low complexity" evidence="1">
    <location>
        <begin position="127"/>
        <end position="149"/>
    </location>
</feature>
<dbReference type="EnsemblMetazoa" id="SCAU012879-RB">
    <property type="protein sequence ID" value="SCAU012879-PB"/>
    <property type="gene ID" value="SCAU012879"/>
</dbReference>
<keyword evidence="2" id="KW-0472">Membrane</keyword>
<feature type="compositionally biased region" description="Low complexity" evidence="1">
    <location>
        <begin position="209"/>
        <end position="221"/>
    </location>
</feature>
<evidence type="ECO:0000256" key="2">
    <source>
        <dbReference type="SAM" id="Phobius"/>
    </source>
</evidence>
<evidence type="ECO:0000256" key="1">
    <source>
        <dbReference type="SAM" id="MobiDB-lite"/>
    </source>
</evidence>
<reference evidence="4" key="1">
    <citation type="submission" date="2015-05" db="EMBL/GenBank/DDBJ databases">
        <authorList>
            <person name="Wilson R.K."/>
            <person name="Warren W.C."/>
            <person name="Olafson P."/>
        </authorList>
    </citation>
    <scope>NUCLEOTIDE SEQUENCE [LARGE SCALE GENOMIC DNA]</scope>
    <source>
        <strain evidence="4">USDA</strain>
    </source>
</reference>
<proteinExistence type="predicted"/>
<evidence type="ECO:0000313" key="3">
    <source>
        <dbReference type="EnsemblMetazoa" id="SCAU012879-PB"/>
    </source>
</evidence>
<accession>A0A1I8Q113</accession>
<keyword evidence="4" id="KW-1185">Reference proteome</keyword>
<dbReference type="OrthoDB" id="6621265at2759"/>
<gene>
    <name evidence="3" type="primary">106080729</name>
</gene>
<protein>
    <submittedName>
        <fullName evidence="3">Uncharacterized protein</fullName>
    </submittedName>
</protein>
<keyword evidence="2" id="KW-0812">Transmembrane</keyword>
<sequence length="320" mass="35281">MANTRHQLDKIIITAMDRFVWFVLLVVFSHLVTEFTRVTGYARGPRHDAVLVNDSLIRPIRVQNLVLYPGQEYGQYGQPNPSYYSGSSQYNNYDNNANAGNANTNTNPNNNNNNNFISNMFSGLFNQNGNSNNNNAGNSNNNGYNNNNGPDYSQTNSNMGNAGAPAAMIKPMGIVRPIIDSIFEIPISTLRAVNNLVGRLTRSYQIQMPYQQQQPQQNNYLPRPPSGSATESSQVPPPQQQQQPYFPFFPSLPSFPFLTMTPATPGTTPPSVYISGMQKSATGKAATASPPKNEIEMLEKMRQIGSRISSGSSSSKQQQQ</sequence>
<keyword evidence="2" id="KW-1133">Transmembrane helix</keyword>
<dbReference type="KEGG" id="scac:106080729"/>